<name>A0A2M4CA42_9DIPT</name>
<evidence type="ECO:0000256" key="1">
    <source>
        <dbReference type="SAM" id="SignalP"/>
    </source>
</evidence>
<evidence type="ECO:0000313" key="2">
    <source>
        <dbReference type="EMBL" id="MBW62184.1"/>
    </source>
</evidence>
<feature type="signal peptide" evidence="1">
    <location>
        <begin position="1"/>
        <end position="25"/>
    </location>
</feature>
<dbReference type="EMBL" id="GGFJ01013043">
    <property type="protein sequence ID" value="MBW62184.1"/>
    <property type="molecule type" value="Transcribed_RNA"/>
</dbReference>
<keyword evidence="1" id="KW-0732">Signal</keyword>
<accession>A0A2M4CA42</accession>
<protein>
    <submittedName>
        <fullName evidence="2">Putative secreted protein</fullName>
    </submittedName>
</protein>
<feature type="chain" id="PRO_5014947703" evidence="1">
    <location>
        <begin position="26"/>
        <end position="88"/>
    </location>
</feature>
<organism evidence="2">
    <name type="scientific">Anopheles marajoara</name>
    <dbReference type="NCBI Taxonomy" id="58244"/>
    <lineage>
        <taxon>Eukaryota</taxon>
        <taxon>Metazoa</taxon>
        <taxon>Ecdysozoa</taxon>
        <taxon>Arthropoda</taxon>
        <taxon>Hexapoda</taxon>
        <taxon>Insecta</taxon>
        <taxon>Pterygota</taxon>
        <taxon>Neoptera</taxon>
        <taxon>Endopterygota</taxon>
        <taxon>Diptera</taxon>
        <taxon>Nematocera</taxon>
        <taxon>Culicoidea</taxon>
        <taxon>Culicidae</taxon>
        <taxon>Anophelinae</taxon>
        <taxon>Anopheles</taxon>
    </lineage>
</organism>
<dbReference type="AlphaFoldDB" id="A0A2M4CA42"/>
<proteinExistence type="predicted"/>
<sequence>MFSSPPFSSKHFSILSILAARFVLSNILFAHRPGSNSIPGSIRCASHRGNYCKCCEPPFLATSNGHNSIPPVFIYFFISWPIFQGVCD</sequence>
<reference evidence="2" key="1">
    <citation type="submission" date="2018-01" db="EMBL/GenBank/DDBJ databases">
        <title>An insight into the sialome of Amazonian anophelines.</title>
        <authorList>
            <person name="Ribeiro J.M."/>
            <person name="Scarpassa V."/>
            <person name="Calvo E."/>
        </authorList>
    </citation>
    <scope>NUCLEOTIDE SEQUENCE</scope>
    <source>
        <tissue evidence="2">Salivary glands</tissue>
    </source>
</reference>